<proteinExistence type="predicted"/>
<keyword evidence="1" id="KW-0732">Signal</keyword>
<evidence type="ECO:0008006" key="4">
    <source>
        <dbReference type="Google" id="ProtNLM"/>
    </source>
</evidence>
<protein>
    <recommendedName>
        <fullName evidence="4">Outer membrane protein beta-barrel domain-containing protein</fullName>
    </recommendedName>
</protein>
<dbReference type="RefSeq" id="WP_264136949.1">
    <property type="nucleotide sequence ID" value="NZ_JAOYOD010000001.1"/>
</dbReference>
<organism evidence="2 3">
    <name type="scientific">Reichenbachiella ulvae</name>
    <dbReference type="NCBI Taxonomy" id="2980104"/>
    <lineage>
        <taxon>Bacteria</taxon>
        <taxon>Pseudomonadati</taxon>
        <taxon>Bacteroidota</taxon>
        <taxon>Cytophagia</taxon>
        <taxon>Cytophagales</taxon>
        <taxon>Reichenbachiellaceae</taxon>
        <taxon>Reichenbachiella</taxon>
    </lineage>
</organism>
<feature type="signal peptide" evidence="1">
    <location>
        <begin position="1"/>
        <end position="19"/>
    </location>
</feature>
<dbReference type="Proteomes" id="UP001300692">
    <property type="component" value="Unassembled WGS sequence"/>
</dbReference>
<evidence type="ECO:0000256" key="1">
    <source>
        <dbReference type="SAM" id="SignalP"/>
    </source>
</evidence>
<evidence type="ECO:0000313" key="2">
    <source>
        <dbReference type="EMBL" id="MCV9386164.1"/>
    </source>
</evidence>
<dbReference type="InterPro" id="IPR011250">
    <property type="entry name" value="OMP/PagP_B-barrel"/>
</dbReference>
<evidence type="ECO:0000313" key="3">
    <source>
        <dbReference type="Proteomes" id="UP001300692"/>
    </source>
</evidence>
<sequence>MKKYFLILLFLGAFQSLKAQETMFNLNWGIGVPVGGFTDYVEEPSFSGFSIGGRKFIYDFISVGAYTGWQLYYDKQFGLHQVSEGLDVYGRQLRHVNVYPVMASVHLYGGEDGGIRPYLGANVGLSFVNEKLQYGIWEFSSTSTNFTIAPELGIFFPVGLAGGGLNLSFKYDEAFKSSKNDYHVQSFLISIGFAMAR</sequence>
<dbReference type="Gene3D" id="2.40.160.20">
    <property type="match status" value="1"/>
</dbReference>
<feature type="chain" id="PRO_5047451230" description="Outer membrane protein beta-barrel domain-containing protein" evidence="1">
    <location>
        <begin position="20"/>
        <end position="197"/>
    </location>
</feature>
<dbReference type="SUPFAM" id="SSF56925">
    <property type="entry name" value="OMPA-like"/>
    <property type="match status" value="1"/>
</dbReference>
<accession>A0ABT3CRM5</accession>
<reference evidence="2 3" key="1">
    <citation type="submission" date="2022-10" db="EMBL/GenBank/DDBJ databases">
        <title>Comparative genomics and taxonomic characterization of three novel marine species of genus Reichenbachiella exhibiting antioxidant and polysaccharide degradation activities.</title>
        <authorList>
            <person name="Muhammad N."/>
            <person name="Lee Y.-J."/>
            <person name="Ko J."/>
            <person name="Kim S.-G."/>
        </authorList>
    </citation>
    <scope>NUCLEOTIDE SEQUENCE [LARGE SCALE GENOMIC DNA]</scope>
    <source>
        <strain evidence="2 3">ABR2-5</strain>
    </source>
</reference>
<dbReference type="EMBL" id="JAOYOD010000001">
    <property type="protein sequence ID" value="MCV9386164.1"/>
    <property type="molecule type" value="Genomic_DNA"/>
</dbReference>
<gene>
    <name evidence="2" type="ORF">N7U62_05785</name>
</gene>
<keyword evidence="3" id="KW-1185">Reference proteome</keyword>
<name>A0ABT3CRM5_9BACT</name>
<comment type="caution">
    <text evidence="2">The sequence shown here is derived from an EMBL/GenBank/DDBJ whole genome shotgun (WGS) entry which is preliminary data.</text>
</comment>